<dbReference type="FunFam" id="3.30.450.20:FF:000060">
    <property type="entry name" value="Sensor protein FixL"/>
    <property type="match status" value="1"/>
</dbReference>
<comment type="caution">
    <text evidence="14">The sequence shown here is derived from an EMBL/GenBank/DDBJ whole genome shotgun (WGS) entry which is preliminary data.</text>
</comment>
<dbReference type="GO" id="GO:0005524">
    <property type="term" value="F:ATP binding"/>
    <property type="evidence" value="ECO:0007669"/>
    <property type="project" value="UniProtKB-KW"/>
</dbReference>
<dbReference type="AlphaFoldDB" id="A0A1E5Q706"/>
<dbReference type="CDD" id="cd01948">
    <property type="entry name" value="EAL"/>
    <property type="match status" value="1"/>
</dbReference>
<dbReference type="Proteomes" id="UP000095347">
    <property type="component" value="Unassembled WGS sequence"/>
</dbReference>
<feature type="domain" description="PAC" evidence="11">
    <location>
        <begin position="341"/>
        <end position="391"/>
    </location>
</feature>
<dbReference type="SMART" id="SM00052">
    <property type="entry name" value="EAL"/>
    <property type="match status" value="1"/>
</dbReference>
<sequence>MTVKTKKQASSDEGKAGQRHAPAGWARSLFDCLQNDLAVFLRDGRIVDINENGLTMLGMDQADQVLGSFFAEYIFPDHLPKAAEALSARTSPGTEIVVQMVPSDSSEPFDVAISSLKIGPDGIAIRARRVRTVAQKQQGDLIGSNLYQYLFESSQAMICVLDRDGYILLSNEAAWRILGYTSAVGLSGRPFLHIVHPDYHNVIEMGLDVFADEKEPFPLKFLAANADIIDADVKFSPIGDGQYMLEARDITERTRTAEILQEREQRLRGILNTVADAIITINIRGEVVAFNKAAEHIFGYEAREVVGHNISMLIPAPHGAQHDQYLANYAATGKKKIIGVTGREEQGMRKNGDIFPLELAVTELTHGTKRFFTGVVRDITENKQAQEQIRRAHDELEMRVEERTRELTQEIVERHRAEDKLRLAGEVIEALVEGVVIIDPDFKISSVNPAYTSISGFDVEEVIGKFPINHTALSHTGAMFDEMWAGLEAEGRWEGEFWNLRKNGEEYAERLSVTAITNPNGEVMQFAAIISDITKRKQDEERILYQANYDSLTGLPNRSLFLDRLTQAINNMERTSSNLGLLFIDLDGFKLVNDTLGHNIGDLLLKEAAKRLGICVRTGDTVARLGGDEFTIIMPNLDDPKNAPLLAQRVLDTLGRAFLLGGHEAFISGSIGITIYPDDALDALELLKNADAAMYRAKEEGKANYQFFTADMNEQVKERLIVKNGLSKALEHDEFLLLYQPKLDLKTNRVTGAEALMRWESPTMGTVSPVKFIPILEETGMVVEVGEWALHTACRQHAQWIKEGLPPIKVAVNLSARQLRETSFVGIVKSALKSANLPPSALEIEITESMLMSDAQVIVAALEDLHDFGVHISMDDFGTGYSSLSYLKRFPIDTIKIDRSFVNDISVDQDDAEIIHTIINMGHTLNRKIIAEGVETEEQLDILKAYRCDEIQGYFFSRPLSASDFTTFILGLPGHGL</sequence>
<dbReference type="Pfam" id="PF00989">
    <property type="entry name" value="PAS"/>
    <property type="match status" value="1"/>
</dbReference>
<evidence type="ECO:0000256" key="9">
    <source>
        <dbReference type="SAM" id="MobiDB-lite"/>
    </source>
</evidence>
<dbReference type="PROSITE" id="PS50887">
    <property type="entry name" value="GGDEF"/>
    <property type="match status" value="1"/>
</dbReference>
<dbReference type="CDD" id="cd00130">
    <property type="entry name" value="PAS"/>
    <property type="match status" value="4"/>
</dbReference>
<dbReference type="SMART" id="SM00267">
    <property type="entry name" value="GGDEF"/>
    <property type="match status" value="1"/>
</dbReference>
<evidence type="ECO:0000256" key="5">
    <source>
        <dbReference type="ARBA" id="ARBA00022777"/>
    </source>
</evidence>
<dbReference type="EC" id="2.7.13.3" evidence="2"/>
<feature type="domain" description="GGDEF" evidence="13">
    <location>
        <begin position="577"/>
        <end position="710"/>
    </location>
</feature>
<evidence type="ECO:0000259" key="10">
    <source>
        <dbReference type="PROSITE" id="PS50112"/>
    </source>
</evidence>
<keyword evidence="4" id="KW-0547">Nucleotide-binding</keyword>
<keyword evidence="3" id="KW-0808">Transferase</keyword>
<evidence type="ECO:0000256" key="1">
    <source>
        <dbReference type="ARBA" id="ARBA00000085"/>
    </source>
</evidence>
<feature type="domain" description="PAS" evidence="10">
    <location>
        <begin position="143"/>
        <end position="214"/>
    </location>
</feature>
<dbReference type="EMBL" id="MCGG01000027">
    <property type="protein sequence ID" value="OEJ66869.1"/>
    <property type="molecule type" value="Genomic_DNA"/>
</dbReference>
<evidence type="ECO:0000256" key="3">
    <source>
        <dbReference type="ARBA" id="ARBA00022679"/>
    </source>
</evidence>
<proteinExistence type="predicted"/>
<dbReference type="InterPro" id="IPR043128">
    <property type="entry name" value="Rev_trsase/Diguanyl_cyclase"/>
</dbReference>
<comment type="function">
    <text evidence="7">Putative oxygen sensor; modulates the activity of FixJ, a transcriptional activator of nitrogen fixation fixK gene. FixL probably acts as a kinase that phosphorylates FixJ.</text>
</comment>
<evidence type="ECO:0000259" key="11">
    <source>
        <dbReference type="PROSITE" id="PS50113"/>
    </source>
</evidence>
<comment type="catalytic activity">
    <reaction evidence="1">
        <text>ATP + protein L-histidine = ADP + protein N-phospho-L-histidine.</text>
        <dbReference type="EC" id="2.7.13.3"/>
    </reaction>
</comment>
<dbReference type="InterPro" id="IPR000160">
    <property type="entry name" value="GGDEF_dom"/>
</dbReference>
<dbReference type="NCBIfam" id="TIGR00254">
    <property type="entry name" value="GGDEF"/>
    <property type="match status" value="1"/>
</dbReference>
<protein>
    <recommendedName>
        <fullName evidence="8">Sensor protein FixL</fullName>
        <ecNumber evidence="2">2.7.13.3</ecNumber>
    </recommendedName>
</protein>
<dbReference type="FunFam" id="3.20.20.450:FF:000001">
    <property type="entry name" value="Cyclic di-GMP phosphodiesterase yahA"/>
    <property type="match status" value="1"/>
</dbReference>
<evidence type="ECO:0000256" key="4">
    <source>
        <dbReference type="ARBA" id="ARBA00022741"/>
    </source>
</evidence>
<dbReference type="InterPro" id="IPR001633">
    <property type="entry name" value="EAL_dom"/>
</dbReference>
<keyword evidence="6" id="KW-0067">ATP-binding</keyword>
<dbReference type="InterPro" id="IPR001610">
    <property type="entry name" value="PAC"/>
</dbReference>
<dbReference type="InterPro" id="IPR029787">
    <property type="entry name" value="Nucleotide_cyclase"/>
</dbReference>
<dbReference type="Pfam" id="PF00563">
    <property type="entry name" value="EAL"/>
    <property type="match status" value="1"/>
</dbReference>
<dbReference type="SMART" id="SM00091">
    <property type="entry name" value="PAS"/>
    <property type="match status" value="4"/>
</dbReference>
<dbReference type="InterPro" id="IPR013767">
    <property type="entry name" value="PAS_fold"/>
</dbReference>
<dbReference type="Gene3D" id="3.20.20.450">
    <property type="entry name" value="EAL domain"/>
    <property type="match status" value="1"/>
</dbReference>
<dbReference type="OrthoDB" id="7251575at2"/>
<reference evidence="15" key="1">
    <citation type="submission" date="2016-07" db="EMBL/GenBank/DDBJ databases">
        <authorList>
            <person name="Florea S."/>
            <person name="Webb J.S."/>
            <person name="Jaromczyk J."/>
            <person name="Schardl C.L."/>
        </authorList>
    </citation>
    <scope>NUCLEOTIDE SEQUENCE [LARGE SCALE GENOMIC DNA]</scope>
    <source>
        <strain evidence="15">MV-1</strain>
    </source>
</reference>
<accession>A0A1E5Q706</accession>
<feature type="domain" description="PAS" evidence="10">
    <location>
        <begin position="426"/>
        <end position="465"/>
    </location>
</feature>
<evidence type="ECO:0000313" key="14">
    <source>
        <dbReference type="EMBL" id="OEJ66869.1"/>
    </source>
</evidence>
<evidence type="ECO:0000259" key="12">
    <source>
        <dbReference type="PROSITE" id="PS50883"/>
    </source>
</evidence>
<dbReference type="CDD" id="cd01949">
    <property type="entry name" value="GGDEF"/>
    <property type="match status" value="1"/>
</dbReference>
<dbReference type="GO" id="GO:0004673">
    <property type="term" value="F:protein histidine kinase activity"/>
    <property type="evidence" value="ECO:0007669"/>
    <property type="project" value="UniProtKB-EC"/>
</dbReference>
<evidence type="ECO:0000313" key="15">
    <source>
        <dbReference type="Proteomes" id="UP000095347"/>
    </source>
</evidence>
<dbReference type="InterPro" id="IPR035919">
    <property type="entry name" value="EAL_sf"/>
</dbReference>
<dbReference type="GO" id="GO:0006355">
    <property type="term" value="P:regulation of DNA-templated transcription"/>
    <property type="evidence" value="ECO:0007669"/>
    <property type="project" value="InterPro"/>
</dbReference>
<dbReference type="InterPro" id="IPR000700">
    <property type="entry name" value="PAS-assoc_C"/>
</dbReference>
<evidence type="ECO:0000256" key="6">
    <source>
        <dbReference type="ARBA" id="ARBA00022840"/>
    </source>
</evidence>
<dbReference type="PROSITE" id="PS50113">
    <property type="entry name" value="PAC"/>
    <property type="match status" value="2"/>
</dbReference>
<dbReference type="Gene3D" id="3.30.450.20">
    <property type="entry name" value="PAS domain"/>
    <property type="match status" value="3"/>
</dbReference>
<dbReference type="NCBIfam" id="TIGR00229">
    <property type="entry name" value="sensory_box"/>
    <property type="match status" value="3"/>
</dbReference>
<feature type="region of interest" description="Disordered" evidence="9">
    <location>
        <begin position="1"/>
        <end position="20"/>
    </location>
</feature>
<dbReference type="SMART" id="SM00086">
    <property type="entry name" value="PAC"/>
    <property type="match status" value="3"/>
</dbReference>
<dbReference type="Pfam" id="PF13188">
    <property type="entry name" value="PAS_8"/>
    <property type="match status" value="1"/>
</dbReference>
<dbReference type="InterPro" id="IPR035965">
    <property type="entry name" value="PAS-like_dom_sf"/>
</dbReference>
<dbReference type="InterPro" id="IPR000014">
    <property type="entry name" value="PAS"/>
</dbReference>
<name>A0A1E5Q706_9PROT</name>
<dbReference type="PROSITE" id="PS50883">
    <property type="entry name" value="EAL"/>
    <property type="match status" value="1"/>
</dbReference>
<dbReference type="SUPFAM" id="SSF141868">
    <property type="entry name" value="EAL domain-like"/>
    <property type="match status" value="1"/>
</dbReference>
<dbReference type="PROSITE" id="PS50112">
    <property type="entry name" value="PAS"/>
    <property type="match status" value="3"/>
</dbReference>
<dbReference type="SUPFAM" id="SSF55785">
    <property type="entry name" value="PYP-like sensor domain (PAS domain)"/>
    <property type="match status" value="4"/>
</dbReference>
<dbReference type="Pfam" id="PF00990">
    <property type="entry name" value="GGDEF"/>
    <property type="match status" value="1"/>
</dbReference>
<gene>
    <name evidence="14" type="ORF">BEN30_10735</name>
</gene>
<dbReference type="SUPFAM" id="SSF55073">
    <property type="entry name" value="Nucleotide cyclase"/>
    <property type="match status" value="1"/>
</dbReference>
<feature type="domain" description="PAC" evidence="11">
    <location>
        <begin position="493"/>
        <end position="545"/>
    </location>
</feature>
<feature type="domain" description="EAL" evidence="12">
    <location>
        <begin position="719"/>
        <end position="973"/>
    </location>
</feature>
<dbReference type="Gene3D" id="3.30.70.270">
    <property type="match status" value="1"/>
</dbReference>
<dbReference type="InterPro" id="IPR052155">
    <property type="entry name" value="Biofilm_reg_signaling"/>
</dbReference>
<dbReference type="Pfam" id="PF13426">
    <property type="entry name" value="PAS_9"/>
    <property type="match status" value="2"/>
</dbReference>
<evidence type="ECO:0000256" key="7">
    <source>
        <dbReference type="ARBA" id="ARBA00059827"/>
    </source>
</evidence>
<evidence type="ECO:0000256" key="2">
    <source>
        <dbReference type="ARBA" id="ARBA00012438"/>
    </source>
</evidence>
<organism evidence="14 15">
    <name type="scientific">Magnetovibrio blakemorei</name>
    <dbReference type="NCBI Taxonomy" id="28181"/>
    <lineage>
        <taxon>Bacteria</taxon>
        <taxon>Pseudomonadati</taxon>
        <taxon>Pseudomonadota</taxon>
        <taxon>Alphaproteobacteria</taxon>
        <taxon>Rhodospirillales</taxon>
        <taxon>Magnetovibrionaceae</taxon>
        <taxon>Magnetovibrio</taxon>
    </lineage>
</organism>
<evidence type="ECO:0000259" key="13">
    <source>
        <dbReference type="PROSITE" id="PS50887"/>
    </source>
</evidence>
<keyword evidence="5" id="KW-0418">Kinase</keyword>
<dbReference type="RefSeq" id="WP_069958076.1">
    <property type="nucleotide sequence ID" value="NZ_MCGG01000027.1"/>
</dbReference>
<dbReference type="PANTHER" id="PTHR44757">
    <property type="entry name" value="DIGUANYLATE CYCLASE DGCP"/>
    <property type="match status" value="1"/>
</dbReference>
<dbReference type="STRING" id="28181.BEN30_10735"/>
<feature type="domain" description="PAS" evidence="10">
    <location>
        <begin position="263"/>
        <end position="315"/>
    </location>
</feature>
<evidence type="ECO:0000256" key="8">
    <source>
        <dbReference type="ARBA" id="ARBA00070616"/>
    </source>
</evidence>
<keyword evidence="15" id="KW-1185">Reference proteome</keyword>
<dbReference type="PANTHER" id="PTHR44757:SF2">
    <property type="entry name" value="BIOFILM ARCHITECTURE MAINTENANCE PROTEIN MBAA"/>
    <property type="match status" value="1"/>
</dbReference>